<dbReference type="PROSITE" id="PS51109">
    <property type="entry name" value="G5"/>
    <property type="match status" value="2"/>
</dbReference>
<dbReference type="SMART" id="SM01208">
    <property type="entry name" value="G5"/>
    <property type="match status" value="1"/>
</dbReference>
<evidence type="ECO:0000256" key="1">
    <source>
        <dbReference type="ARBA" id="ARBA00004168"/>
    </source>
</evidence>
<keyword evidence="2" id="KW-0134">Cell wall</keyword>
<feature type="compositionally biased region" description="Basic and acidic residues" evidence="7">
    <location>
        <begin position="75"/>
        <end position="88"/>
    </location>
</feature>
<proteinExistence type="predicted"/>
<organism evidence="9 10">
    <name type="scientific">Allobacillus halotolerans</name>
    <dbReference type="NCBI Taxonomy" id="570278"/>
    <lineage>
        <taxon>Bacteria</taxon>
        <taxon>Bacillati</taxon>
        <taxon>Bacillota</taxon>
        <taxon>Bacilli</taxon>
        <taxon>Bacillales</taxon>
        <taxon>Bacillaceae</taxon>
        <taxon>Allobacillus</taxon>
    </lineage>
</organism>
<evidence type="ECO:0000313" key="9">
    <source>
        <dbReference type="EMBL" id="MBU6082129.1"/>
    </source>
</evidence>
<keyword evidence="5" id="KW-0677">Repeat</keyword>
<feature type="compositionally biased region" description="Basic and acidic residues" evidence="7">
    <location>
        <begin position="102"/>
        <end position="120"/>
    </location>
</feature>
<dbReference type="PANTHER" id="PTHR37824:SF1">
    <property type="entry name" value="IRON-REGULATED SURFACE DETERMINANT PROTEIN C"/>
    <property type="match status" value="1"/>
</dbReference>
<evidence type="ECO:0000259" key="8">
    <source>
        <dbReference type="PROSITE" id="PS51109"/>
    </source>
</evidence>
<dbReference type="EMBL" id="JAHLZF010000089">
    <property type="protein sequence ID" value="MBU6082129.1"/>
    <property type="molecule type" value="Genomic_DNA"/>
</dbReference>
<name>A0ABS6GSQ1_9BACI</name>
<feature type="compositionally biased region" description="Basic and acidic residues" evidence="7">
    <location>
        <begin position="151"/>
        <end position="167"/>
    </location>
</feature>
<gene>
    <name evidence="9" type="ORF">KQ486_14235</name>
</gene>
<keyword evidence="3" id="KW-0964">Secreted</keyword>
<feature type="domain" description="G5" evidence="8">
    <location>
        <begin position="144"/>
        <end position="186"/>
    </location>
</feature>
<evidence type="ECO:0000256" key="7">
    <source>
        <dbReference type="SAM" id="MobiDB-lite"/>
    </source>
</evidence>
<dbReference type="PANTHER" id="PTHR37824">
    <property type="entry name" value="IRON-REGULATED SURFACE DETERMINANT PROTEIN C"/>
    <property type="match status" value="1"/>
</dbReference>
<dbReference type="Pfam" id="PF17041">
    <property type="entry name" value="SasG_E"/>
    <property type="match status" value="2"/>
</dbReference>
<feature type="region of interest" description="Disordered" evidence="7">
    <location>
        <begin position="33"/>
        <end position="186"/>
    </location>
</feature>
<keyword evidence="10" id="KW-1185">Reference proteome</keyword>
<feature type="non-terminal residue" evidence="9">
    <location>
        <position position="1"/>
    </location>
</feature>
<evidence type="ECO:0000256" key="4">
    <source>
        <dbReference type="ARBA" id="ARBA00022729"/>
    </source>
</evidence>
<dbReference type="RefSeq" id="WP_216688007.1">
    <property type="nucleotide sequence ID" value="NZ_JAHLZF010000089.1"/>
</dbReference>
<evidence type="ECO:0000256" key="5">
    <source>
        <dbReference type="ARBA" id="ARBA00022737"/>
    </source>
</evidence>
<evidence type="ECO:0000256" key="3">
    <source>
        <dbReference type="ARBA" id="ARBA00022525"/>
    </source>
</evidence>
<accession>A0ABS6GSQ1</accession>
<dbReference type="InterPro" id="IPR031477">
    <property type="entry name" value="SasG_E"/>
</dbReference>
<dbReference type="Proteomes" id="UP000812672">
    <property type="component" value="Unassembled WGS sequence"/>
</dbReference>
<protein>
    <submittedName>
        <fullName evidence="9">E domain-containing protein</fullName>
    </submittedName>
</protein>
<dbReference type="Pfam" id="PF07501">
    <property type="entry name" value="G5"/>
    <property type="match status" value="2"/>
</dbReference>
<feature type="domain" description="G5" evidence="8">
    <location>
        <begin position="16"/>
        <end position="98"/>
    </location>
</feature>
<comment type="caution">
    <text evidence="9">The sequence shown here is derived from an EMBL/GenBank/DDBJ whole genome shotgun (WGS) entry which is preliminary data.</text>
</comment>
<keyword evidence="4" id="KW-0732">Signal</keyword>
<evidence type="ECO:0000256" key="2">
    <source>
        <dbReference type="ARBA" id="ARBA00022512"/>
    </source>
</evidence>
<evidence type="ECO:0000256" key="6">
    <source>
        <dbReference type="ARBA" id="ARBA00023088"/>
    </source>
</evidence>
<evidence type="ECO:0000313" key="10">
    <source>
        <dbReference type="Proteomes" id="UP000812672"/>
    </source>
</evidence>
<sequence>ETGDVVRPPVDSVTKYGPVKGDSIVEKEEIPFEKERKFNPDLAPGTEKVTREGQKGEKTITTPTLKNPLTGEIISKGESKEEITKDPINELTEYGPETITPGHRDEFDPKLPTGEKEEVPGKPGIKNPETGDVVRPPVDSVTKYGPVKGDSIVEKEEIPFEKERKFNPDLAPGTEKVTREGQKGEK</sequence>
<feature type="compositionally biased region" description="Basic and acidic residues" evidence="7">
    <location>
        <begin position="176"/>
        <end position="186"/>
    </location>
</feature>
<feature type="non-terminal residue" evidence="9">
    <location>
        <position position="186"/>
    </location>
</feature>
<feature type="compositionally biased region" description="Basic and acidic residues" evidence="7">
    <location>
        <begin position="48"/>
        <end position="58"/>
    </location>
</feature>
<reference evidence="9 10" key="1">
    <citation type="journal article" date="2011" name="Int. J. Syst. Evol. Microbiol.">
        <title>Allobacillus halotolerans gen. nov., sp. nov. isolated from shrimp paste.</title>
        <authorList>
            <person name="Sheu S.Y."/>
            <person name="Arun A.B."/>
            <person name="Jiang S.R."/>
            <person name="Young C.C."/>
            <person name="Chen W.M."/>
        </authorList>
    </citation>
    <scope>NUCLEOTIDE SEQUENCE [LARGE SCALE GENOMIC DNA]</scope>
    <source>
        <strain evidence="9 10">LMG 24826</strain>
    </source>
</reference>
<keyword evidence="6" id="KW-0572">Peptidoglycan-anchor</keyword>
<comment type="subcellular location">
    <subcellularLocation>
        <location evidence="1">Secreted</location>
        <location evidence="1">Cell wall</location>
        <topology evidence="1">Peptidoglycan-anchor</topology>
    </subcellularLocation>
</comment>
<dbReference type="InterPro" id="IPR011098">
    <property type="entry name" value="G5_dom"/>
</dbReference>
<dbReference type="InterPro" id="IPR050436">
    <property type="entry name" value="IsdA"/>
</dbReference>